<keyword evidence="9" id="KW-1185">Reference proteome</keyword>
<dbReference type="Pfam" id="PF00933">
    <property type="entry name" value="Glyco_hydro_3"/>
    <property type="match status" value="1"/>
</dbReference>
<comment type="caution">
    <text evidence="8">The sequence shown here is derived from an EMBL/GenBank/DDBJ whole genome shotgun (WGS) entry which is preliminary data.</text>
</comment>
<dbReference type="GO" id="GO:0016787">
    <property type="term" value="F:hydrolase activity"/>
    <property type="evidence" value="ECO:0007669"/>
    <property type="project" value="UniProtKB-KW"/>
</dbReference>
<keyword evidence="2 4" id="KW-0378">Hydrolase</keyword>
<dbReference type="PROSITE" id="PS00775">
    <property type="entry name" value="GLYCOSYL_HYDROL_F3"/>
    <property type="match status" value="1"/>
</dbReference>
<dbReference type="InterPro" id="IPR017853">
    <property type="entry name" value="GH"/>
</dbReference>
<evidence type="ECO:0000256" key="2">
    <source>
        <dbReference type="ARBA" id="ARBA00022801"/>
    </source>
</evidence>
<dbReference type="InterPro" id="IPR050288">
    <property type="entry name" value="Cellulose_deg_GH3"/>
</dbReference>
<evidence type="ECO:0000256" key="1">
    <source>
        <dbReference type="ARBA" id="ARBA00005336"/>
    </source>
</evidence>
<comment type="similarity">
    <text evidence="1 4">Belongs to the glycosyl hydrolase 3 family.</text>
</comment>
<dbReference type="EMBL" id="JQCH01000002">
    <property type="protein sequence ID" value="KRO11215.1"/>
    <property type="molecule type" value="Genomic_DNA"/>
</dbReference>
<evidence type="ECO:0000256" key="3">
    <source>
        <dbReference type="ARBA" id="ARBA00023277"/>
    </source>
</evidence>
<sequence length="433" mass="47469">MAINKTLVQQLSLEEKAALVSGKDFWFTAGVKHINLERMMMTDGPSGLRKQASASDALGLNKSVTAVCFPSSALTACSFDRTELNQLGHHLGVAAKSERVGVLLGPGINLKRSPLAGRNFEYFSEDPYLAGELASAYVNGVQDEGVGVSVKHFAANNRENQRFTMSSNMDERTLRELYLAPFEKVVKTSQLATVMCSYNAINGTLNSQNQRLLTTILREEWGFKGLVMSDWGAVADHVAALKAGLDLEMPGKGQASMDEIVAAVQAKQLTEADLDQAVLRVLQMVADWQPANEKVVKYDLEKQHEFARQLAAKSFVLLKNDQQALPIKSNDSLTIIGELAKRPRYQGGGSSHVNSYQVSIPLDVIQKKRTDASFEMGYRLDDETVDESLIQTAVTTAKSVDKVVIFAGFPESMESEGFDKTSLNLPDNQNKLI</sequence>
<reference evidence="8 9" key="1">
    <citation type="journal article" date="2015" name="Genome Announc.">
        <title>Expanding the biotechnology potential of lactobacilli through comparative genomics of 213 strains and associated genera.</title>
        <authorList>
            <person name="Sun Z."/>
            <person name="Harris H.M."/>
            <person name="McCann A."/>
            <person name="Guo C."/>
            <person name="Argimon S."/>
            <person name="Zhang W."/>
            <person name="Yang X."/>
            <person name="Jeffery I.B."/>
            <person name="Cooney J.C."/>
            <person name="Kagawa T.F."/>
            <person name="Liu W."/>
            <person name="Song Y."/>
            <person name="Salvetti E."/>
            <person name="Wrobel A."/>
            <person name="Rasinkangas P."/>
            <person name="Parkhill J."/>
            <person name="Rea M.C."/>
            <person name="O'Sullivan O."/>
            <person name="Ritari J."/>
            <person name="Douillard F.P."/>
            <person name="Paul Ross R."/>
            <person name="Yang R."/>
            <person name="Briner A.E."/>
            <person name="Felis G.E."/>
            <person name="de Vos W.M."/>
            <person name="Barrangou R."/>
            <person name="Klaenhammer T.R."/>
            <person name="Caufield P.W."/>
            <person name="Cui Y."/>
            <person name="Zhang H."/>
            <person name="O'Toole P.W."/>
        </authorList>
    </citation>
    <scope>NUCLEOTIDE SEQUENCE [LARGE SCALE GENOMIC DNA]</scope>
    <source>
        <strain evidence="8 9">DSM 26202</strain>
    </source>
</reference>
<dbReference type="InterPro" id="IPR002772">
    <property type="entry name" value="Glyco_hydro_3_C"/>
</dbReference>
<keyword evidence="4" id="KW-0326">Glycosidase</keyword>
<dbReference type="InterPro" id="IPR036881">
    <property type="entry name" value="Glyco_hydro_3_C_sf"/>
</dbReference>
<evidence type="ECO:0000256" key="5">
    <source>
        <dbReference type="SAM" id="MobiDB-lite"/>
    </source>
</evidence>
<dbReference type="InterPro" id="IPR036962">
    <property type="entry name" value="Glyco_hydro_3_N_sf"/>
</dbReference>
<accession>A0ABR5Q914</accession>
<organism evidence="8 9">
    <name type="scientific">Paucilactobacillus hokkaidonensis</name>
    <dbReference type="NCBI Taxonomy" id="1193095"/>
    <lineage>
        <taxon>Bacteria</taxon>
        <taxon>Bacillati</taxon>
        <taxon>Bacillota</taxon>
        <taxon>Bacilli</taxon>
        <taxon>Lactobacillales</taxon>
        <taxon>Lactobacillaceae</taxon>
        <taxon>Paucilactobacillus</taxon>
    </lineage>
</organism>
<dbReference type="Pfam" id="PF01915">
    <property type="entry name" value="Glyco_hydro_3_C"/>
    <property type="match status" value="1"/>
</dbReference>
<feature type="compositionally biased region" description="Polar residues" evidence="5">
    <location>
        <begin position="421"/>
        <end position="433"/>
    </location>
</feature>
<dbReference type="Gene3D" id="3.20.20.300">
    <property type="entry name" value="Glycoside hydrolase, family 3, N-terminal domain"/>
    <property type="match status" value="1"/>
</dbReference>
<dbReference type="InterPro" id="IPR001764">
    <property type="entry name" value="Glyco_hydro_3_N"/>
</dbReference>
<protein>
    <submittedName>
        <fullName evidence="8">Glycosyl hydrolase family 3 protein</fullName>
    </submittedName>
</protein>
<evidence type="ECO:0000259" key="7">
    <source>
        <dbReference type="Pfam" id="PF01915"/>
    </source>
</evidence>
<dbReference type="Proteomes" id="UP000051884">
    <property type="component" value="Unassembled WGS sequence"/>
</dbReference>
<feature type="region of interest" description="Disordered" evidence="5">
    <location>
        <begin position="414"/>
        <end position="433"/>
    </location>
</feature>
<dbReference type="SUPFAM" id="SSF52279">
    <property type="entry name" value="Beta-D-glucan exohydrolase, C-terminal domain"/>
    <property type="match status" value="1"/>
</dbReference>
<dbReference type="PANTHER" id="PTHR42715">
    <property type="entry name" value="BETA-GLUCOSIDASE"/>
    <property type="match status" value="1"/>
</dbReference>
<dbReference type="InterPro" id="IPR019800">
    <property type="entry name" value="Glyco_hydro_3_AS"/>
</dbReference>
<dbReference type="PANTHER" id="PTHR42715:SF10">
    <property type="entry name" value="BETA-GLUCOSIDASE"/>
    <property type="match status" value="1"/>
</dbReference>
<dbReference type="Gene3D" id="3.40.50.1700">
    <property type="entry name" value="Glycoside hydrolase family 3 C-terminal domain"/>
    <property type="match status" value="1"/>
</dbReference>
<feature type="domain" description="Glycoside hydrolase family 3 C-terminal" evidence="7">
    <location>
        <begin position="316"/>
        <end position="433"/>
    </location>
</feature>
<proteinExistence type="inferred from homology"/>
<feature type="domain" description="Glycoside hydrolase family 3 N-terminal" evidence="6">
    <location>
        <begin position="59"/>
        <end position="283"/>
    </location>
</feature>
<evidence type="ECO:0000313" key="9">
    <source>
        <dbReference type="Proteomes" id="UP000051884"/>
    </source>
</evidence>
<evidence type="ECO:0000313" key="8">
    <source>
        <dbReference type="EMBL" id="KRO11215.1"/>
    </source>
</evidence>
<dbReference type="SUPFAM" id="SSF51445">
    <property type="entry name" value="(Trans)glycosidases"/>
    <property type="match status" value="1"/>
</dbReference>
<gene>
    <name evidence="8" type="ORF">IV59_GL000968</name>
</gene>
<evidence type="ECO:0000259" key="6">
    <source>
        <dbReference type="Pfam" id="PF00933"/>
    </source>
</evidence>
<name>A0ABR5Q914_9LACO</name>
<keyword evidence="3" id="KW-0119">Carbohydrate metabolism</keyword>
<dbReference type="PRINTS" id="PR00133">
    <property type="entry name" value="GLHYDRLASE3"/>
</dbReference>
<evidence type="ECO:0000256" key="4">
    <source>
        <dbReference type="RuleBase" id="RU361161"/>
    </source>
</evidence>